<evidence type="ECO:0000313" key="5">
    <source>
        <dbReference type="Proteomes" id="UP000566721"/>
    </source>
</evidence>
<evidence type="ECO:0000313" key="2">
    <source>
        <dbReference type="EMBL" id="EAG6170582.1"/>
    </source>
</evidence>
<sequence length="181" mass="20904">MVNKVTENVIQYPKNEEPNFIVPNEYKPHRFGLGRKGENPIVAICMNPSAASEMISDRTINRVIKIGQALGNDGWIVFNTYPERATDAANMDTYDENLSNQNLEVIKNFIIENSITEVYGAWGDLKYQALKKGKDELISLFRELKVNVYYFGTLTKQGNPRHPIQRQEKWKISTENKRYLM</sequence>
<dbReference type="AlphaFoldDB" id="A0A476Q8I5"/>
<organism evidence="2 5">
    <name type="scientific">Listeria monocytogenes</name>
    <dbReference type="NCBI Taxonomy" id="1639"/>
    <lineage>
        <taxon>Bacteria</taxon>
        <taxon>Bacillati</taxon>
        <taxon>Bacillota</taxon>
        <taxon>Bacilli</taxon>
        <taxon>Bacillales</taxon>
        <taxon>Listeriaceae</taxon>
        <taxon>Listeria</taxon>
    </lineage>
</organism>
<dbReference type="EMBL" id="AAANYR010000008">
    <property type="protein sequence ID" value="EAD5787585.1"/>
    <property type="molecule type" value="Genomic_DNA"/>
</dbReference>
<dbReference type="InterPro" id="IPR012441">
    <property type="entry name" value="DUF1643"/>
</dbReference>
<dbReference type="Proteomes" id="UP000344343">
    <property type="component" value="Unassembled WGS sequence"/>
</dbReference>
<evidence type="ECO:0000313" key="4">
    <source>
        <dbReference type="Proteomes" id="UP000344343"/>
    </source>
</evidence>
<dbReference type="RefSeq" id="WP_064034141.1">
    <property type="nucleotide sequence ID" value="NZ_CP011345.1"/>
</dbReference>
<comment type="caution">
    <text evidence="2">The sequence shown here is derived from an EMBL/GenBank/DDBJ whole genome shotgun (WGS) entry which is preliminary data.</text>
</comment>
<dbReference type="Pfam" id="PF07799">
    <property type="entry name" value="DUF1643"/>
    <property type="match status" value="1"/>
</dbReference>
<evidence type="ECO:0000313" key="1">
    <source>
        <dbReference type="EMBL" id="EAD5787585.1"/>
    </source>
</evidence>
<dbReference type="Proteomes" id="UP000566721">
    <property type="component" value="Unassembled WGS sequence"/>
</dbReference>
<accession>A0A476Q8I5</accession>
<dbReference type="EMBL" id="AABCVX010000008">
    <property type="protein sequence ID" value="EAG6170582.1"/>
    <property type="molecule type" value="Genomic_DNA"/>
</dbReference>
<evidence type="ECO:0000313" key="3">
    <source>
        <dbReference type="EMBL" id="EAG6170809.1"/>
    </source>
</evidence>
<reference evidence="2 5" key="1">
    <citation type="submission" date="2018-06" db="EMBL/GenBank/DDBJ databases">
        <authorList>
            <consortium name="GenomeTrakr: Next Generation Sequencing Network for Food Pathogen Tracability"/>
        </authorList>
    </citation>
    <scope>NUCLEOTIDE SEQUENCE [LARGE SCALE GENOMIC DNA]</scope>
    <source>
        <strain evidence="1 4">FDA00013853</strain>
        <strain evidence="2 5">FLAG-38921</strain>
    </source>
</reference>
<dbReference type="EMBL" id="AABCVX010000020">
    <property type="protein sequence ID" value="EAG6170809.1"/>
    <property type="molecule type" value="Genomic_DNA"/>
</dbReference>
<name>A0A476Q8I5_LISMN</name>
<gene>
    <name evidence="2" type="ORF">DCT16_14475</name>
    <name evidence="3" type="ORF">DCT16_15660</name>
    <name evidence="1" type="ORF">EX365_13550</name>
</gene>
<protein>
    <submittedName>
        <fullName evidence="2">DUF1643 domain-containing protein</fullName>
    </submittedName>
</protein>
<proteinExistence type="predicted"/>